<dbReference type="OrthoDB" id="10672476at2759"/>
<protein>
    <recommendedName>
        <fullName evidence="5">EF-hand domain-containing protein</fullName>
    </recommendedName>
</protein>
<keyword evidence="4" id="KW-1185">Reference proteome</keyword>
<reference evidence="3" key="1">
    <citation type="submission" date="2019-06" db="EMBL/GenBank/DDBJ databases">
        <authorList>
            <person name="Zheng W."/>
        </authorList>
    </citation>
    <scope>NUCLEOTIDE SEQUENCE</scope>
    <source>
        <strain evidence="3">QDHG01</strain>
    </source>
</reference>
<dbReference type="PROSITE" id="PS00018">
    <property type="entry name" value="EF_HAND_1"/>
    <property type="match status" value="1"/>
</dbReference>
<accession>A0A8J8P2Z0</accession>
<evidence type="ECO:0000256" key="2">
    <source>
        <dbReference type="SAM" id="MobiDB-lite"/>
    </source>
</evidence>
<dbReference type="Gene3D" id="1.10.238.10">
    <property type="entry name" value="EF-hand"/>
    <property type="match status" value="1"/>
</dbReference>
<evidence type="ECO:0008006" key="5">
    <source>
        <dbReference type="Google" id="ProtNLM"/>
    </source>
</evidence>
<evidence type="ECO:0000313" key="3">
    <source>
        <dbReference type="EMBL" id="TNV85978.1"/>
    </source>
</evidence>
<keyword evidence="1" id="KW-0106">Calcium</keyword>
<organism evidence="3 4">
    <name type="scientific">Halteria grandinella</name>
    <dbReference type="NCBI Taxonomy" id="5974"/>
    <lineage>
        <taxon>Eukaryota</taxon>
        <taxon>Sar</taxon>
        <taxon>Alveolata</taxon>
        <taxon>Ciliophora</taxon>
        <taxon>Intramacronucleata</taxon>
        <taxon>Spirotrichea</taxon>
        <taxon>Stichotrichia</taxon>
        <taxon>Sporadotrichida</taxon>
        <taxon>Halteriidae</taxon>
        <taxon>Halteria</taxon>
    </lineage>
</organism>
<feature type="compositionally biased region" description="Basic and acidic residues" evidence="2">
    <location>
        <begin position="696"/>
        <end position="705"/>
    </location>
</feature>
<evidence type="ECO:0000313" key="4">
    <source>
        <dbReference type="Proteomes" id="UP000785679"/>
    </source>
</evidence>
<dbReference type="AlphaFoldDB" id="A0A8J8P2Z0"/>
<sequence>MLYLQPHSLQWTVRQLGSIKLNQISIEEQAMTQAAITEAAYANLLNSQTLVNDTAQVRPSVKFRNHSFALNSTLDELNDGDQNERLIKGYFDRPDEPRESFIVGGGQVHNRQRVLKKKRTQSISQPGVVADDEYDSHHRPKLSQSELMHRMLSIVKRYDITVQKLNRLRFESLREDRKGTGTIPAHFFKSMQKRFGIGLASNDQRDLLEYFTQGVDHGSSNHGGVYFSIKQIDKLVDILSKQLYKVKYEEFKNQPISKPVEKNEDIADYPPAIQNFLSENNNQPAARKRPGENRAWQELAEQVQHKLKLAFHTPSDAFKFFDISNTGQMRREHFVVCLGTFNIDLTFGESLQLFQAIDLNKNDYLEEPEFIRGVFQLVPPTGIDYGHQLFSDEVLSAANRASLNGRYNRQVEALNAKFTNKLPHGRDELMEYPYFYKIKINNLNFNQNKVGGFTKPKRALSIISSKPKDVEHEKMTVTSIVKQKDYFHGSSMSVLTSPSNHDGNRPLSQQPAARAKSTQKVHPGVPQYKSFQIDDKLSQLAGPHPARILQPSVEKAKEHDGNMFDIIQNNYMRNYVKMRQTQDREEFLDSKIKAVKPIFKNFVDNNTNILRRDVARVKIQTLREKEQEENDIQKRIVDQSKGEMQDDGVTPKYRCYNPEAAAKVKPIKAVEKLIGSSTPKSTLQMSKTAGPKGFGIKRESSDGDYNRTGNHLLDKLRRNKMAIANSSYKNNGGLTIDTNQQPSVSDYGETLDTSLLTGANAHGGRHRNNTAHTSMKEKHGDPIDPKSLFKIGRSGVPQTSMGNRGTSIGEIGPATTLNKTMTQRKPIGKNAQAGNLNDVSQSDLYTTINLDDVKSQKSVPAGNKGDKAREFLKPSLDIAPQIYPFVL</sequence>
<feature type="compositionally biased region" description="Polar residues" evidence="2">
    <location>
        <begin position="496"/>
        <end position="520"/>
    </location>
</feature>
<dbReference type="InterPro" id="IPR011992">
    <property type="entry name" value="EF-hand-dom_pair"/>
</dbReference>
<feature type="region of interest" description="Disordered" evidence="2">
    <location>
        <begin position="496"/>
        <end position="523"/>
    </location>
</feature>
<feature type="region of interest" description="Disordered" evidence="2">
    <location>
        <begin position="680"/>
        <end position="706"/>
    </location>
</feature>
<dbReference type="Proteomes" id="UP000785679">
    <property type="component" value="Unassembled WGS sequence"/>
</dbReference>
<feature type="region of interest" description="Disordered" evidence="2">
    <location>
        <begin position="759"/>
        <end position="784"/>
    </location>
</feature>
<proteinExistence type="predicted"/>
<dbReference type="EMBL" id="RRYP01001418">
    <property type="protein sequence ID" value="TNV85978.1"/>
    <property type="molecule type" value="Genomic_DNA"/>
</dbReference>
<dbReference type="InterPro" id="IPR018247">
    <property type="entry name" value="EF_Hand_1_Ca_BS"/>
</dbReference>
<name>A0A8J8P2Z0_HALGN</name>
<feature type="compositionally biased region" description="Basic and acidic residues" evidence="2">
    <location>
        <begin position="774"/>
        <end position="784"/>
    </location>
</feature>
<dbReference type="SUPFAM" id="SSF47473">
    <property type="entry name" value="EF-hand"/>
    <property type="match status" value="1"/>
</dbReference>
<gene>
    <name evidence="3" type="ORF">FGO68_gene3042</name>
</gene>
<evidence type="ECO:0000256" key="1">
    <source>
        <dbReference type="ARBA" id="ARBA00022837"/>
    </source>
</evidence>
<comment type="caution">
    <text evidence="3">The sequence shown here is derived from an EMBL/GenBank/DDBJ whole genome shotgun (WGS) entry which is preliminary data.</text>
</comment>